<evidence type="ECO:0000313" key="2">
    <source>
        <dbReference type="EMBL" id="RVW83877.1"/>
    </source>
</evidence>
<dbReference type="AlphaFoldDB" id="A0A438HHE5"/>
<feature type="region of interest" description="Disordered" evidence="1">
    <location>
        <begin position="343"/>
        <end position="374"/>
    </location>
</feature>
<sequence>MQVVERCKLEAPLAESYTNKTRKAIVKVLLEWGSCKRGVDKIIRTRIAFVEGAVQPLRDRCGDDCGLVCSVAQLWWEVPPLMLQVIPKGGCVGLGMMELVSACFGSLASFARWGRDEEWQNSFTFCGLRRVSRILKRGKQLSFEEEEAKRVAKEDYYRWALLGEVSWRQESREILLKEGLKNTKFFHKVINAHKRRDFLAKIKVNEEWLLEEINIKQGMAWAFQQLLSDTRDWRPNIIHIYFKTLDQPSLVGGVRDMFLKGKKRVGTPVKQEMFTRIDGVAGSPCVIPFHSCMFGFIKGGLGGRFMGRFKSEESLESVLLLKSTSREENDKVTSDALSSLLVEEEMKKDKEEEDGRKKQRRRESEKLSLIVQGH</sequence>
<name>A0A438HHE5_VITVI</name>
<accession>A0A438HHE5</accession>
<reference evidence="2 3" key="1">
    <citation type="journal article" date="2018" name="PLoS Genet.">
        <title>Population sequencing reveals clonal diversity and ancestral inbreeding in the grapevine cultivar Chardonnay.</title>
        <authorList>
            <person name="Roach M.J."/>
            <person name="Johnson D.L."/>
            <person name="Bohlmann J."/>
            <person name="van Vuuren H.J."/>
            <person name="Jones S.J."/>
            <person name="Pretorius I.S."/>
            <person name="Schmidt S.A."/>
            <person name="Borneman A.R."/>
        </authorList>
    </citation>
    <scope>NUCLEOTIDE SEQUENCE [LARGE SCALE GENOMIC DNA]</scope>
    <source>
        <strain evidence="3">cv. Chardonnay</strain>
        <tissue evidence="2">Leaf</tissue>
    </source>
</reference>
<dbReference type="Proteomes" id="UP000288805">
    <property type="component" value="Unassembled WGS sequence"/>
</dbReference>
<organism evidence="2 3">
    <name type="scientific">Vitis vinifera</name>
    <name type="common">Grape</name>
    <dbReference type="NCBI Taxonomy" id="29760"/>
    <lineage>
        <taxon>Eukaryota</taxon>
        <taxon>Viridiplantae</taxon>
        <taxon>Streptophyta</taxon>
        <taxon>Embryophyta</taxon>
        <taxon>Tracheophyta</taxon>
        <taxon>Spermatophyta</taxon>
        <taxon>Magnoliopsida</taxon>
        <taxon>eudicotyledons</taxon>
        <taxon>Gunneridae</taxon>
        <taxon>Pentapetalae</taxon>
        <taxon>rosids</taxon>
        <taxon>Vitales</taxon>
        <taxon>Vitaceae</taxon>
        <taxon>Viteae</taxon>
        <taxon>Vitis</taxon>
    </lineage>
</organism>
<protein>
    <submittedName>
        <fullName evidence="2">Uncharacterized protein</fullName>
    </submittedName>
</protein>
<gene>
    <name evidence="2" type="ORF">CK203_042091</name>
</gene>
<feature type="compositionally biased region" description="Basic and acidic residues" evidence="1">
    <location>
        <begin position="344"/>
        <end position="366"/>
    </location>
</feature>
<comment type="caution">
    <text evidence="2">The sequence shown here is derived from an EMBL/GenBank/DDBJ whole genome shotgun (WGS) entry which is preliminary data.</text>
</comment>
<dbReference type="EMBL" id="QGNW01000222">
    <property type="protein sequence ID" value="RVW83877.1"/>
    <property type="molecule type" value="Genomic_DNA"/>
</dbReference>
<evidence type="ECO:0000313" key="3">
    <source>
        <dbReference type="Proteomes" id="UP000288805"/>
    </source>
</evidence>
<evidence type="ECO:0000256" key="1">
    <source>
        <dbReference type="SAM" id="MobiDB-lite"/>
    </source>
</evidence>
<proteinExistence type="predicted"/>